<feature type="signal peptide" evidence="1">
    <location>
        <begin position="1"/>
        <end position="24"/>
    </location>
</feature>
<dbReference type="InterPro" id="IPR012854">
    <property type="entry name" value="Cu_amine_oxidase-like_N"/>
</dbReference>
<dbReference type="SUPFAM" id="SSF55383">
    <property type="entry name" value="Copper amine oxidase, domain N"/>
    <property type="match status" value="1"/>
</dbReference>
<protein>
    <submittedName>
        <fullName evidence="4">Copper amine oxidase</fullName>
    </submittedName>
</protein>
<accession>A0A3P7S2D8</accession>
<dbReference type="Pfam" id="PF07486">
    <property type="entry name" value="Hydrolase_2"/>
    <property type="match status" value="1"/>
</dbReference>
<dbReference type="InterPro" id="IPR011105">
    <property type="entry name" value="Cell_wall_hydrolase_SleB"/>
</dbReference>
<feature type="chain" id="PRO_5018220363" evidence="1">
    <location>
        <begin position="25"/>
        <end position="274"/>
    </location>
</feature>
<dbReference type="OrthoDB" id="9785345at2"/>
<evidence type="ECO:0000313" key="4">
    <source>
        <dbReference type="EMBL" id="VDN46929.1"/>
    </source>
</evidence>
<dbReference type="InterPro" id="IPR036582">
    <property type="entry name" value="Mao_N_sf"/>
</dbReference>
<feature type="domain" description="Copper amine oxidase-like N-terminal" evidence="3">
    <location>
        <begin position="33"/>
        <end position="140"/>
    </location>
</feature>
<dbReference type="Proteomes" id="UP000279029">
    <property type="component" value="Chromosome"/>
</dbReference>
<dbReference type="InterPro" id="IPR042047">
    <property type="entry name" value="SleB_dom1"/>
</dbReference>
<evidence type="ECO:0000313" key="5">
    <source>
        <dbReference type="Proteomes" id="UP000279029"/>
    </source>
</evidence>
<reference evidence="4 5" key="1">
    <citation type="submission" date="2018-09" db="EMBL/GenBank/DDBJ databases">
        <authorList>
            <person name="Postec A."/>
        </authorList>
    </citation>
    <scope>NUCLEOTIDE SEQUENCE [LARGE SCALE GENOMIC DNA]</scope>
    <source>
        <strain evidence="4">70B-A</strain>
    </source>
</reference>
<sequence>MQKCIIVTAMALFILLGMGNNTEAAMMKLDIRVNDMIIKMDSNPYIEEDRTMVPIRTVVEALGTEEVVWNEEDRSATIVVGEKSITFKIDSMNYWVNDVEKTMGVAPVIVDGRTMLPLRIIAEELAFDVNYNPLIRTVAISNPSVEVSQELIATNQYNYEDILWLARIVRTEAYGIGYEAKLAVANVVLNRVKSSRFPMSIKEVIFDTKYATQFPPAHRDSFLALEPDLESWAAAKNALDGHNNIGQSLFFNHKPFPNKSSDLYRIINGEYFYY</sequence>
<keyword evidence="5" id="KW-1185">Reference proteome</keyword>
<dbReference type="Gene3D" id="1.10.10.2520">
    <property type="entry name" value="Cell wall hydrolase SleB, domain 1"/>
    <property type="match status" value="1"/>
</dbReference>
<proteinExistence type="predicted"/>
<keyword evidence="1" id="KW-0732">Signal</keyword>
<dbReference type="AlphaFoldDB" id="A0A3P7S2D8"/>
<dbReference type="Gene3D" id="3.30.457.10">
    <property type="entry name" value="Copper amine oxidase-like, N-terminal domain"/>
    <property type="match status" value="2"/>
</dbReference>
<name>A0A3P7S2D8_9FIRM</name>
<organism evidence="4 5">
    <name type="scientific">Petrocella atlantisensis</name>
    <dbReference type="NCBI Taxonomy" id="2173034"/>
    <lineage>
        <taxon>Bacteria</taxon>
        <taxon>Bacillati</taxon>
        <taxon>Bacillota</taxon>
        <taxon>Clostridia</taxon>
        <taxon>Lachnospirales</taxon>
        <taxon>Vallitaleaceae</taxon>
        <taxon>Petrocella</taxon>
    </lineage>
</organism>
<feature type="domain" description="Cell wall hydrolase SleB" evidence="2">
    <location>
        <begin position="177"/>
        <end position="255"/>
    </location>
</feature>
<gene>
    <name evidence="4" type="ORF">PATL70BA_1055</name>
</gene>
<dbReference type="Pfam" id="PF07833">
    <property type="entry name" value="Cu_amine_oxidN1"/>
    <property type="match status" value="1"/>
</dbReference>
<evidence type="ECO:0000256" key="1">
    <source>
        <dbReference type="SAM" id="SignalP"/>
    </source>
</evidence>
<evidence type="ECO:0000259" key="2">
    <source>
        <dbReference type="Pfam" id="PF07486"/>
    </source>
</evidence>
<dbReference type="EMBL" id="LR130778">
    <property type="protein sequence ID" value="VDN46929.1"/>
    <property type="molecule type" value="Genomic_DNA"/>
</dbReference>
<evidence type="ECO:0000259" key="3">
    <source>
        <dbReference type="Pfam" id="PF07833"/>
    </source>
</evidence>
<dbReference type="KEGG" id="cbar:PATL70BA_1055"/>
<dbReference type="GO" id="GO:0016787">
    <property type="term" value="F:hydrolase activity"/>
    <property type="evidence" value="ECO:0007669"/>
    <property type="project" value="InterPro"/>
</dbReference>